<evidence type="ECO:0000313" key="10">
    <source>
        <dbReference type="EMBL" id="GMM37932.1"/>
    </source>
</evidence>
<dbReference type="Pfam" id="PF08511">
    <property type="entry name" value="COQ9"/>
    <property type="match status" value="1"/>
</dbReference>
<dbReference type="Proteomes" id="UP001360560">
    <property type="component" value="Unassembled WGS sequence"/>
</dbReference>
<comment type="caution">
    <text evidence="10">The sequence shown here is derived from an EMBL/GenBank/DDBJ whole genome shotgun (WGS) entry which is preliminary data.</text>
</comment>
<evidence type="ECO:0000256" key="1">
    <source>
        <dbReference type="ARBA" id="ARBA00004173"/>
    </source>
</evidence>
<dbReference type="GeneID" id="90075907"/>
<evidence type="ECO:0000259" key="9">
    <source>
        <dbReference type="Pfam" id="PF08511"/>
    </source>
</evidence>
<protein>
    <recommendedName>
        <fullName evidence="8">Ubiquinone biosynthesis protein</fullName>
    </recommendedName>
</protein>
<dbReference type="GO" id="GO:0008289">
    <property type="term" value="F:lipid binding"/>
    <property type="evidence" value="ECO:0007669"/>
    <property type="project" value="UniProtKB-UniRule"/>
</dbReference>
<evidence type="ECO:0000313" key="11">
    <source>
        <dbReference type="Proteomes" id="UP001360560"/>
    </source>
</evidence>
<feature type="domain" description="COQ9 C-terminal" evidence="9">
    <location>
        <begin position="173"/>
        <end position="240"/>
    </location>
</feature>
<comment type="function">
    <text evidence="8">Membrane-associated protein that warps the membrane surface to access and bind aromatic isoprenes with high specificity, including ubiquinone (CoQ) isoprene intermediates and presents them directly to Coq7, therefore facilitating the Coq7-mediated hydroxylase step. Participates in the biosynthesis of coenzyme Q, also named ubiquinone, an essential lipid-soluble electron transporter for aerobic cellular respiration.</text>
</comment>
<keyword evidence="5" id="KW-0809">Transit peptide</keyword>
<keyword evidence="4 8" id="KW-0831">Ubiquinone biosynthesis</keyword>
<evidence type="ECO:0000256" key="8">
    <source>
        <dbReference type="RuleBase" id="RU366063"/>
    </source>
</evidence>
<dbReference type="RefSeq" id="XP_064854928.1">
    <property type="nucleotide sequence ID" value="XM_064998856.1"/>
</dbReference>
<dbReference type="InterPro" id="IPR013718">
    <property type="entry name" value="COQ9_C"/>
</dbReference>
<dbReference type="AlphaFoldDB" id="A0AAV5QSS4"/>
<dbReference type="EMBL" id="BTFZ01000013">
    <property type="protein sequence ID" value="GMM37932.1"/>
    <property type="molecule type" value="Genomic_DNA"/>
</dbReference>
<dbReference type="InterPro" id="IPR012762">
    <property type="entry name" value="Ubiq_biosynth_COQ9"/>
</dbReference>
<accession>A0AAV5QSS4</accession>
<reference evidence="10 11" key="1">
    <citation type="journal article" date="2023" name="Elife">
        <title>Identification of key yeast species and microbe-microbe interactions impacting larval growth of Drosophila in the wild.</title>
        <authorList>
            <person name="Mure A."/>
            <person name="Sugiura Y."/>
            <person name="Maeda R."/>
            <person name="Honda K."/>
            <person name="Sakurai N."/>
            <person name="Takahashi Y."/>
            <person name="Watada M."/>
            <person name="Katoh T."/>
            <person name="Gotoh A."/>
            <person name="Gotoh Y."/>
            <person name="Taniguchi I."/>
            <person name="Nakamura K."/>
            <person name="Hayashi T."/>
            <person name="Katayama T."/>
            <person name="Uemura T."/>
            <person name="Hattori Y."/>
        </authorList>
    </citation>
    <scope>NUCLEOTIDE SEQUENCE [LARGE SCALE GENOMIC DNA]</scope>
    <source>
        <strain evidence="10 11">SC-9</strain>
    </source>
</reference>
<evidence type="ECO:0000256" key="7">
    <source>
        <dbReference type="ARBA" id="ARBA00023128"/>
    </source>
</evidence>
<evidence type="ECO:0000256" key="5">
    <source>
        <dbReference type="ARBA" id="ARBA00022946"/>
    </source>
</evidence>
<dbReference type="GO" id="GO:0005743">
    <property type="term" value="C:mitochondrial inner membrane"/>
    <property type="evidence" value="ECO:0007669"/>
    <property type="project" value="TreeGrafter"/>
</dbReference>
<sequence>MLRAINGCATITVRPLRWAAAFRPYHSYDHLNFDDELKSLNQSSLKHQILSDTINNSIKNYGITSAAVDSSMNSFVRSNERFQNKSSNIGVIFDDDKDVELVNHYLEQTRISLQKDIETEEFKKLPTEISKLKFLMFKRIQSNINLMANGGDNYKLHDNLRSLLALLVQPTNIPSSLEQLSKLSDDLLFYSGDQSHEFDWYEKRFKIAAIYVKTELFMLTDQSKGFTRTFRFIEDQLKLYNDVNNLVDNAQQWLVFNGFSLINLIKSQLSRG</sequence>
<comment type="subcellular location">
    <subcellularLocation>
        <location evidence="1 8">Mitochondrion</location>
    </subcellularLocation>
</comment>
<keyword evidence="11" id="KW-1185">Reference proteome</keyword>
<organism evidence="10 11">
    <name type="scientific">Saccharomycopsis crataegensis</name>
    <dbReference type="NCBI Taxonomy" id="43959"/>
    <lineage>
        <taxon>Eukaryota</taxon>
        <taxon>Fungi</taxon>
        <taxon>Dikarya</taxon>
        <taxon>Ascomycota</taxon>
        <taxon>Saccharomycotina</taxon>
        <taxon>Saccharomycetes</taxon>
        <taxon>Saccharomycopsidaceae</taxon>
        <taxon>Saccharomycopsis</taxon>
    </lineage>
</organism>
<dbReference type="GO" id="GO:0006744">
    <property type="term" value="P:ubiquinone biosynthetic process"/>
    <property type="evidence" value="ECO:0007669"/>
    <property type="project" value="UniProtKB-UniRule"/>
</dbReference>
<dbReference type="PANTHER" id="PTHR21427">
    <property type="entry name" value="UBIQUINONE BIOSYNTHESIS PROTEIN COQ9, MITOCHONDRIAL"/>
    <property type="match status" value="1"/>
</dbReference>
<evidence type="ECO:0000256" key="6">
    <source>
        <dbReference type="ARBA" id="ARBA00023121"/>
    </source>
</evidence>
<comment type="similarity">
    <text evidence="3 8">Belongs to the COQ9 family.</text>
</comment>
<keyword evidence="10" id="KW-0830">Ubiquinone</keyword>
<keyword evidence="6 8" id="KW-0446">Lipid-binding</keyword>
<keyword evidence="7 8" id="KW-0496">Mitochondrion</keyword>
<proteinExistence type="inferred from homology"/>
<evidence type="ECO:0000256" key="3">
    <source>
        <dbReference type="ARBA" id="ARBA00010766"/>
    </source>
</evidence>
<dbReference type="NCBIfam" id="TIGR02396">
    <property type="entry name" value="diverge_rpsU"/>
    <property type="match status" value="1"/>
</dbReference>
<evidence type="ECO:0000256" key="2">
    <source>
        <dbReference type="ARBA" id="ARBA00004749"/>
    </source>
</evidence>
<evidence type="ECO:0000256" key="4">
    <source>
        <dbReference type="ARBA" id="ARBA00022688"/>
    </source>
</evidence>
<comment type="pathway">
    <text evidence="2 8">Cofactor biosynthesis; ubiquinone biosynthesis.</text>
</comment>
<dbReference type="PANTHER" id="PTHR21427:SF19">
    <property type="entry name" value="UBIQUINONE BIOSYNTHESIS PROTEIN COQ9, MITOCHONDRIAL"/>
    <property type="match status" value="1"/>
</dbReference>
<gene>
    <name evidence="10" type="ORF">DASC09_052570</name>
</gene>
<name>A0AAV5QSS4_9ASCO</name>